<accession>A0A6C0J725</accession>
<organism evidence="1">
    <name type="scientific">viral metagenome</name>
    <dbReference type="NCBI Taxonomy" id="1070528"/>
    <lineage>
        <taxon>unclassified sequences</taxon>
        <taxon>metagenomes</taxon>
        <taxon>organismal metagenomes</taxon>
    </lineage>
</organism>
<sequence length="206" mass="24895">MSYNLNNIIKRDFYEYNLFNTRLLKSISLYFEEFKLYEPEIYEKKFTAKKTSVDVPCEYLTTSISFMYKQLMLFIQHPDKNDGITHVLYDEILDAYTKRCLPSILYYYIEIISETDEVILENAYFVLSQQLACIKNNSLLYYSIKSEEIRKGHIHTDAHNFIYSEEVRKLRDESVKRETMRELEIKRKQKRVNKKNLKLSRKNRTL</sequence>
<name>A0A6C0J725_9ZZZZ</name>
<dbReference type="EMBL" id="MN740327">
    <property type="protein sequence ID" value="QHU00516.1"/>
    <property type="molecule type" value="Genomic_DNA"/>
</dbReference>
<protein>
    <submittedName>
        <fullName evidence="1">Uncharacterized protein</fullName>
    </submittedName>
</protein>
<proteinExistence type="predicted"/>
<reference evidence="1" key="1">
    <citation type="journal article" date="2020" name="Nature">
        <title>Giant virus diversity and host interactions through global metagenomics.</title>
        <authorList>
            <person name="Schulz F."/>
            <person name="Roux S."/>
            <person name="Paez-Espino D."/>
            <person name="Jungbluth S."/>
            <person name="Walsh D.A."/>
            <person name="Denef V.J."/>
            <person name="McMahon K.D."/>
            <person name="Konstantinidis K.T."/>
            <person name="Eloe-Fadrosh E.A."/>
            <person name="Kyrpides N.C."/>
            <person name="Woyke T."/>
        </authorList>
    </citation>
    <scope>NUCLEOTIDE SEQUENCE</scope>
    <source>
        <strain evidence="1">GVMAG-M-3300025860-20</strain>
    </source>
</reference>
<dbReference type="AlphaFoldDB" id="A0A6C0J725"/>
<evidence type="ECO:0000313" key="1">
    <source>
        <dbReference type="EMBL" id="QHU00516.1"/>
    </source>
</evidence>